<reference evidence="2 6" key="1">
    <citation type="journal article" date="2019" name="Sci. Rep.">
        <title>Orb-weaving spider Araneus ventricosus genome elucidates the spidroin gene catalogue.</title>
        <authorList>
            <person name="Kono N."/>
            <person name="Nakamura H."/>
            <person name="Ohtoshi R."/>
            <person name="Moran D.A.P."/>
            <person name="Shinohara A."/>
            <person name="Yoshida Y."/>
            <person name="Fujiwara M."/>
            <person name="Mori M."/>
            <person name="Tomita M."/>
            <person name="Arakawa K."/>
        </authorList>
    </citation>
    <scope>NUCLEOTIDE SEQUENCE [LARGE SCALE GENOMIC DNA]</scope>
</reference>
<dbReference type="EMBL" id="BGPR01140950">
    <property type="protein sequence ID" value="GBN67590.1"/>
    <property type="molecule type" value="Genomic_DNA"/>
</dbReference>
<dbReference type="Proteomes" id="UP000499080">
    <property type="component" value="Unassembled WGS sequence"/>
</dbReference>
<evidence type="ECO:0000313" key="5">
    <source>
        <dbReference type="EMBL" id="GBN67609.1"/>
    </source>
</evidence>
<dbReference type="EMBL" id="BGPR01140962">
    <property type="protein sequence ID" value="GBN67609.1"/>
    <property type="molecule type" value="Genomic_DNA"/>
</dbReference>
<evidence type="ECO:0000313" key="2">
    <source>
        <dbReference type="EMBL" id="GBN67571.1"/>
    </source>
</evidence>
<keyword evidence="6" id="KW-1185">Reference proteome</keyword>
<dbReference type="EMBL" id="BGPR01140944">
    <property type="protein sequence ID" value="GBN67578.1"/>
    <property type="molecule type" value="Genomic_DNA"/>
</dbReference>
<evidence type="ECO:0000313" key="4">
    <source>
        <dbReference type="EMBL" id="GBN67590.1"/>
    </source>
</evidence>
<dbReference type="AlphaFoldDB" id="A0A4Y2QW81"/>
<dbReference type="Pfam" id="PF00078">
    <property type="entry name" value="RVT_1"/>
    <property type="match status" value="1"/>
</dbReference>
<protein>
    <recommendedName>
        <fullName evidence="1">Reverse transcriptase domain-containing protein</fullName>
    </recommendedName>
</protein>
<accession>A0A4Y2QW81</accession>
<gene>
    <name evidence="5" type="ORF">AVEN_149633_1</name>
    <name evidence="2" type="ORF">AVEN_28503_1</name>
    <name evidence="3" type="ORF">AVEN_49599_1</name>
    <name evidence="4" type="ORF">AVEN_66374_1</name>
</gene>
<organism evidence="2 6">
    <name type="scientific">Araneus ventricosus</name>
    <name type="common">Orbweaver spider</name>
    <name type="synonym">Epeira ventricosa</name>
    <dbReference type="NCBI Taxonomy" id="182803"/>
    <lineage>
        <taxon>Eukaryota</taxon>
        <taxon>Metazoa</taxon>
        <taxon>Ecdysozoa</taxon>
        <taxon>Arthropoda</taxon>
        <taxon>Chelicerata</taxon>
        <taxon>Arachnida</taxon>
        <taxon>Araneae</taxon>
        <taxon>Araneomorphae</taxon>
        <taxon>Entelegynae</taxon>
        <taxon>Araneoidea</taxon>
        <taxon>Araneidae</taxon>
        <taxon>Araneus</taxon>
    </lineage>
</organism>
<name>A0A4Y2QW81_ARAVE</name>
<feature type="domain" description="Reverse transcriptase" evidence="1">
    <location>
        <begin position="1"/>
        <end position="124"/>
    </location>
</feature>
<evidence type="ECO:0000313" key="3">
    <source>
        <dbReference type="EMBL" id="GBN67578.1"/>
    </source>
</evidence>
<evidence type="ECO:0000313" key="6">
    <source>
        <dbReference type="Proteomes" id="UP000499080"/>
    </source>
</evidence>
<sequence length="132" mass="15428">MVWSRRQFRMKYKNSLSRSFRQSQGVPQGSVLIPVPFALFIAGIEKKDSQGCEIGIFADDIIWRFDRNIEMIETELINSLESIQKFAKIHELNFNPKKSVASFFTTNKRLNNYQPKIFLDGHLLVYEQLPEV</sequence>
<comment type="caution">
    <text evidence="2">The sequence shown here is derived from an EMBL/GenBank/DDBJ whole genome shotgun (WGS) entry which is preliminary data.</text>
</comment>
<proteinExistence type="predicted"/>
<dbReference type="PROSITE" id="PS50878">
    <property type="entry name" value="RT_POL"/>
    <property type="match status" value="1"/>
</dbReference>
<dbReference type="EMBL" id="BGPR01140941">
    <property type="protein sequence ID" value="GBN67571.1"/>
    <property type="molecule type" value="Genomic_DNA"/>
</dbReference>
<evidence type="ECO:0000259" key="1">
    <source>
        <dbReference type="PROSITE" id="PS50878"/>
    </source>
</evidence>
<dbReference type="InterPro" id="IPR000477">
    <property type="entry name" value="RT_dom"/>
</dbReference>